<evidence type="ECO:0000313" key="2">
    <source>
        <dbReference type="Proteomes" id="UP000282028"/>
    </source>
</evidence>
<reference evidence="1 2" key="1">
    <citation type="submission" date="2018-10" db="EMBL/GenBank/DDBJ databases">
        <title>Phylogenomics of Brevibacillus.</title>
        <authorList>
            <person name="Dunlap C."/>
        </authorList>
    </citation>
    <scope>NUCLEOTIDE SEQUENCE [LARGE SCALE GENOMIC DNA]</scope>
    <source>
        <strain evidence="1 2">JCM 12215</strain>
    </source>
</reference>
<protein>
    <submittedName>
        <fullName evidence="1">SpoOM family protein</fullName>
    </submittedName>
</protein>
<dbReference type="InterPro" id="IPR009776">
    <property type="entry name" value="Spore_0_M"/>
</dbReference>
<gene>
    <name evidence="1" type="ORF">EDM52_13300</name>
</gene>
<dbReference type="PANTHER" id="PTHR40053:SF1">
    <property type="entry name" value="SPORULATION-CONTROL PROTEIN SPO0M"/>
    <property type="match status" value="1"/>
</dbReference>
<dbReference type="AlphaFoldDB" id="A0A3M8CAT0"/>
<keyword evidence="2" id="KW-1185">Reference proteome</keyword>
<dbReference type="PANTHER" id="PTHR40053">
    <property type="entry name" value="SPORULATION-CONTROL PROTEIN SPO0M"/>
    <property type="match status" value="1"/>
</dbReference>
<evidence type="ECO:0000313" key="1">
    <source>
        <dbReference type="EMBL" id="RNB72832.1"/>
    </source>
</evidence>
<dbReference type="Pfam" id="PF07070">
    <property type="entry name" value="Spo0M"/>
    <property type="match status" value="1"/>
</dbReference>
<proteinExistence type="predicted"/>
<name>A0A3M8CAT0_9BACL</name>
<organism evidence="1 2">
    <name type="scientific">Brevibacillus invocatus</name>
    <dbReference type="NCBI Taxonomy" id="173959"/>
    <lineage>
        <taxon>Bacteria</taxon>
        <taxon>Bacillati</taxon>
        <taxon>Bacillota</taxon>
        <taxon>Bacilli</taxon>
        <taxon>Bacillales</taxon>
        <taxon>Paenibacillaceae</taxon>
        <taxon>Brevibacillus</taxon>
    </lineage>
</organism>
<dbReference type="EMBL" id="RHHR01000021">
    <property type="protein sequence ID" value="RNB72832.1"/>
    <property type="molecule type" value="Genomic_DNA"/>
</dbReference>
<dbReference type="OrthoDB" id="2351239at2"/>
<sequence>MFKKIMAKMGIGTARIDLRLDRPGYRMGEMATGVIRIEGGNVEQRIIDLRVNLLMKVSVRGQDVIKQVESFPVKSQFTVQPKPAVQEIPFSFALPDGLAISTPSVQYNLQTKLDVEMAVDPTDMDLITILPPEPVDRVLQALERNDFRQKPQSGRLTPYGQEFSFFPGAGLGVPLKELEVIFLATPDELRLLIELDLANGFMGREKEYKAEIVVPQELLAAGQEAALSRYLLDKILEYANNPQSIPYVSMAAFQQGAAGYGQPGQRRSGMGGMIGGMAAGLLGGMLLSEMMSGMGDEMAGGEMGEEEPAMDEEMDMGFDDFDEF</sequence>
<dbReference type="RefSeq" id="WP_122909471.1">
    <property type="nucleotide sequence ID" value="NZ_CBCSBE010000010.1"/>
</dbReference>
<comment type="caution">
    <text evidence="1">The sequence shown here is derived from an EMBL/GenBank/DDBJ whole genome shotgun (WGS) entry which is preliminary data.</text>
</comment>
<accession>A0A3M8CAT0</accession>
<dbReference type="Proteomes" id="UP000282028">
    <property type="component" value="Unassembled WGS sequence"/>
</dbReference>